<comment type="caution">
    <text evidence="2">The sequence shown here is derived from an EMBL/GenBank/DDBJ whole genome shotgun (WGS) entry which is preliminary data.</text>
</comment>
<keyword evidence="1" id="KW-0812">Transmembrane</keyword>
<feature type="non-terminal residue" evidence="2">
    <location>
        <position position="1"/>
    </location>
</feature>
<name>A0A0F8Z1D8_9ZZZZ</name>
<protein>
    <recommendedName>
        <fullName evidence="3">Phosphoribosyltransferase domain-containing protein</fullName>
    </recommendedName>
</protein>
<sequence>LLNTKETADYAKLLVEQVPKELLDTVDFIASPALGGIELGFLVAFALNKPRVKIDTLGKVRGPEFKHQKYLIVDDVITKHISDNGGQVSFKTVDGKIEDLHLTAAVKPKTNLAPDSFPIQHTNSMKVGYVPEGVTV</sequence>
<proteinExistence type="predicted"/>
<dbReference type="Gene3D" id="3.40.50.2020">
    <property type="match status" value="1"/>
</dbReference>
<dbReference type="SUPFAM" id="SSF53271">
    <property type="entry name" value="PRTase-like"/>
    <property type="match status" value="1"/>
</dbReference>
<evidence type="ECO:0008006" key="3">
    <source>
        <dbReference type="Google" id="ProtNLM"/>
    </source>
</evidence>
<evidence type="ECO:0000256" key="1">
    <source>
        <dbReference type="SAM" id="Phobius"/>
    </source>
</evidence>
<organism evidence="2">
    <name type="scientific">marine sediment metagenome</name>
    <dbReference type="NCBI Taxonomy" id="412755"/>
    <lineage>
        <taxon>unclassified sequences</taxon>
        <taxon>metagenomes</taxon>
        <taxon>ecological metagenomes</taxon>
    </lineage>
</organism>
<dbReference type="InterPro" id="IPR029057">
    <property type="entry name" value="PRTase-like"/>
</dbReference>
<reference evidence="2" key="1">
    <citation type="journal article" date="2015" name="Nature">
        <title>Complex archaea that bridge the gap between prokaryotes and eukaryotes.</title>
        <authorList>
            <person name="Spang A."/>
            <person name="Saw J.H."/>
            <person name="Jorgensen S.L."/>
            <person name="Zaremba-Niedzwiedzka K."/>
            <person name="Martijn J."/>
            <person name="Lind A.E."/>
            <person name="van Eijk R."/>
            <person name="Schleper C."/>
            <person name="Guy L."/>
            <person name="Ettema T.J."/>
        </authorList>
    </citation>
    <scope>NUCLEOTIDE SEQUENCE</scope>
</reference>
<gene>
    <name evidence="2" type="ORF">LCGC14_3026130</name>
</gene>
<keyword evidence="1" id="KW-0472">Membrane</keyword>
<accession>A0A0F8Z1D8</accession>
<dbReference type="InterPro" id="IPR000836">
    <property type="entry name" value="PRTase_dom"/>
</dbReference>
<keyword evidence="1" id="KW-1133">Transmembrane helix</keyword>
<dbReference type="CDD" id="cd06223">
    <property type="entry name" value="PRTases_typeI"/>
    <property type="match status" value="1"/>
</dbReference>
<dbReference type="AlphaFoldDB" id="A0A0F8Z1D8"/>
<dbReference type="EMBL" id="LAZR01063057">
    <property type="protein sequence ID" value="KKK60259.1"/>
    <property type="molecule type" value="Genomic_DNA"/>
</dbReference>
<evidence type="ECO:0000313" key="2">
    <source>
        <dbReference type="EMBL" id="KKK60259.1"/>
    </source>
</evidence>
<feature type="transmembrane region" description="Helical" evidence="1">
    <location>
        <begin position="28"/>
        <end position="47"/>
    </location>
</feature>